<protein>
    <submittedName>
        <fullName evidence="1">HD-GYP domain-containing protein</fullName>
        <ecNumber evidence="1">3.1.4.-</ecNumber>
    </submittedName>
</protein>
<dbReference type="InterPro" id="IPR003607">
    <property type="entry name" value="HD/PDEase_dom"/>
</dbReference>
<dbReference type="Pfam" id="PF13487">
    <property type="entry name" value="HD_5"/>
    <property type="match status" value="1"/>
</dbReference>
<keyword evidence="1" id="KW-0378">Hydrolase</keyword>
<dbReference type="Proteomes" id="UP001597497">
    <property type="component" value="Unassembled WGS sequence"/>
</dbReference>
<keyword evidence="2" id="KW-1185">Reference proteome</keyword>
<dbReference type="PANTHER" id="PTHR43155:SF2">
    <property type="entry name" value="CYCLIC DI-GMP PHOSPHODIESTERASE PA4108"/>
    <property type="match status" value="1"/>
</dbReference>
<evidence type="ECO:0000313" key="1">
    <source>
        <dbReference type="EMBL" id="MFD2670353.1"/>
    </source>
</evidence>
<name>A0ABW5R5T4_9BACL</name>
<dbReference type="SUPFAM" id="SSF109604">
    <property type="entry name" value="HD-domain/PDEase-like"/>
    <property type="match status" value="1"/>
</dbReference>
<gene>
    <name evidence="1" type="ORF">ACFSUC_01880</name>
</gene>
<organism evidence="1 2">
    <name type="scientific">Marinicrinis sediminis</name>
    <dbReference type="NCBI Taxonomy" id="1652465"/>
    <lineage>
        <taxon>Bacteria</taxon>
        <taxon>Bacillati</taxon>
        <taxon>Bacillota</taxon>
        <taxon>Bacilli</taxon>
        <taxon>Bacillales</taxon>
        <taxon>Paenibacillaceae</taxon>
    </lineage>
</organism>
<evidence type="ECO:0000313" key="2">
    <source>
        <dbReference type="Proteomes" id="UP001597497"/>
    </source>
</evidence>
<dbReference type="CDD" id="cd00077">
    <property type="entry name" value="HDc"/>
    <property type="match status" value="1"/>
</dbReference>
<dbReference type="RefSeq" id="WP_379927731.1">
    <property type="nucleotide sequence ID" value="NZ_JBHUMM010000002.1"/>
</dbReference>
<comment type="caution">
    <text evidence="1">The sequence shown here is derived from an EMBL/GenBank/DDBJ whole genome shotgun (WGS) entry which is preliminary data.</text>
</comment>
<reference evidence="2" key="1">
    <citation type="journal article" date="2019" name="Int. J. Syst. Evol. Microbiol.">
        <title>The Global Catalogue of Microorganisms (GCM) 10K type strain sequencing project: providing services to taxonomists for standard genome sequencing and annotation.</title>
        <authorList>
            <consortium name="The Broad Institute Genomics Platform"/>
            <consortium name="The Broad Institute Genome Sequencing Center for Infectious Disease"/>
            <person name="Wu L."/>
            <person name="Ma J."/>
        </authorList>
    </citation>
    <scope>NUCLEOTIDE SEQUENCE [LARGE SCALE GENOMIC DNA]</scope>
    <source>
        <strain evidence="2">KCTC 33676</strain>
    </source>
</reference>
<dbReference type="EC" id="3.1.4.-" evidence="1"/>
<dbReference type="PANTHER" id="PTHR43155">
    <property type="entry name" value="CYCLIC DI-GMP PHOSPHODIESTERASE PA4108-RELATED"/>
    <property type="match status" value="1"/>
</dbReference>
<dbReference type="GO" id="GO:0016787">
    <property type="term" value="F:hydrolase activity"/>
    <property type="evidence" value="ECO:0007669"/>
    <property type="project" value="UniProtKB-KW"/>
</dbReference>
<sequence>MERIQRSLRDVAPLLVKDGIGFWLKKLQKHDPDSYQLAWSSVMLADKFLDHSGDETIDRELFLRSLLLRDIGKLWLNQDQMERQRNPSVFYEYVQHHPERSVQLLAQFNMLHLVDPDAILYHHENLDGTGYPFAVDWQDITFEARLMRIMDAFCRSVHDYPSVSGLTHALDELYMWSDVQYDKDLVQMFGEFVLIHKEELTQSMLKHCKLDALLV</sequence>
<dbReference type="EMBL" id="JBHUMM010000002">
    <property type="protein sequence ID" value="MFD2670353.1"/>
    <property type="molecule type" value="Genomic_DNA"/>
</dbReference>
<accession>A0ABW5R5T4</accession>
<dbReference type="Gene3D" id="1.10.3210.10">
    <property type="entry name" value="Hypothetical protein af1432"/>
    <property type="match status" value="1"/>
</dbReference>
<proteinExistence type="predicted"/>